<name>Q8FMK0_COREF</name>
<evidence type="ECO:0000259" key="1">
    <source>
        <dbReference type="Pfam" id="PF19124"/>
    </source>
</evidence>
<dbReference type="InterPro" id="IPR043831">
    <property type="entry name" value="DUF5808"/>
</dbReference>
<dbReference type="EMBL" id="BA000035">
    <property type="protein sequence ID" value="BAC19314.1"/>
    <property type="molecule type" value="Genomic_DNA"/>
</dbReference>
<organism evidence="2 3">
    <name type="scientific">Corynebacterium efficiens (strain DSM 44549 / YS-314 / AJ 12310 / JCM 11189 / NBRC 100395)</name>
    <dbReference type="NCBI Taxonomy" id="196164"/>
    <lineage>
        <taxon>Bacteria</taxon>
        <taxon>Bacillati</taxon>
        <taxon>Actinomycetota</taxon>
        <taxon>Actinomycetes</taxon>
        <taxon>Mycobacteriales</taxon>
        <taxon>Corynebacteriaceae</taxon>
        <taxon>Corynebacterium</taxon>
    </lineage>
</organism>
<dbReference type="Proteomes" id="UP000001409">
    <property type="component" value="Chromosome"/>
</dbReference>
<protein>
    <recommendedName>
        <fullName evidence="1">DUF5808 domain-containing protein</fullName>
    </recommendedName>
</protein>
<dbReference type="AlphaFoldDB" id="Q8FMK0"/>
<dbReference type="STRING" id="196164.gene:10742950"/>
<dbReference type="Pfam" id="PF19124">
    <property type="entry name" value="DUF5808"/>
    <property type="match status" value="1"/>
</dbReference>
<proteinExistence type="predicted"/>
<keyword evidence="3" id="KW-1185">Reference proteome</keyword>
<dbReference type="OrthoDB" id="4411614at2"/>
<accession>Q8FMK0</accession>
<sequence>MKFFNTNPRLRNFEPENPNLWVPRTIGLGWDLNIGAVAVKLGLIRPDDSLPDLEEHIPNEVSTTLRIAPILGAVAVTVAGVQLARTHDRLPSHWGLTMKPARWSNAPAAVAPPVLISAGSAIWATAAPRVDVTLAAQALGLQTMSLLLLAAAARPSSRLLPATGLIALPAVATGILTATVRSALNNLDTKLKSDNAS</sequence>
<dbReference type="HOGENOM" id="CLU_100479_0_0_11"/>
<reference evidence="2 3" key="1">
    <citation type="journal article" date="2003" name="Genome Res.">
        <title>Comparative complete genome sequence analysis of the amino acid replacements responsible for the thermostability of Corynebacterium efficiens.</title>
        <authorList>
            <person name="Nishio Y."/>
            <person name="Nakamura Y."/>
            <person name="Kawarabayasi Y."/>
            <person name="Usuda Y."/>
            <person name="Kimura E."/>
            <person name="Sugimoto S."/>
            <person name="Matsui K."/>
            <person name="Yamagishi A."/>
            <person name="Kikuchi H."/>
            <person name="Ikeo K."/>
            <person name="Gojobori T."/>
        </authorList>
    </citation>
    <scope>NUCLEOTIDE SEQUENCE [LARGE SCALE GENOMIC DNA]</scope>
    <source>
        <strain evidence="3">DSM 44549 / YS-314 / AJ 12310 / JCM 11189 / NBRC 100395</strain>
    </source>
</reference>
<evidence type="ECO:0000313" key="2">
    <source>
        <dbReference type="EMBL" id="BAC19314.1"/>
    </source>
</evidence>
<dbReference type="RefSeq" id="WP_006769137.1">
    <property type="nucleotide sequence ID" value="NC_004369.1"/>
</dbReference>
<feature type="domain" description="DUF5808" evidence="1">
    <location>
        <begin position="15"/>
        <end position="39"/>
    </location>
</feature>
<dbReference type="KEGG" id="cef:CE2504"/>
<accession>C8NK45</accession>
<evidence type="ECO:0000313" key="3">
    <source>
        <dbReference type="Proteomes" id="UP000001409"/>
    </source>
</evidence>
<dbReference type="eggNOG" id="ENOG50340W7">
    <property type="taxonomic scope" value="Bacteria"/>
</dbReference>